<evidence type="ECO:0000313" key="2">
    <source>
        <dbReference type="Proteomes" id="UP000831069"/>
    </source>
</evidence>
<accession>A0AAE6U983</accession>
<dbReference type="RefSeq" id="YP_010800187.1">
    <property type="nucleotide sequence ID" value="NC_076734.1"/>
</dbReference>
<keyword evidence="2" id="KW-1185">Reference proteome</keyword>
<sequence>MFVDEGIRLLVHRFMALLKVGPLMSAIQTQITVTGAIQPVVLPADMRNITVGFLCLLRVIHVRSLALLFEDMRFILLGGGDNSVDTAPRARFCEALTMMMVRVFTPEKTVRPEELVPVYNAYEREIIGGLTFSTIELENIRQFAPTALPYLERWY</sequence>
<protein>
    <submittedName>
        <fullName evidence="1">Uncharacterized protein</fullName>
    </submittedName>
</protein>
<evidence type="ECO:0000313" key="1">
    <source>
        <dbReference type="EMBL" id="QGM12354.2"/>
    </source>
</evidence>
<name>A0AAE6U983_9MONO</name>
<dbReference type="EMBL" id="MN510772">
    <property type="protein sequence ID" value="QGM12354.2"/>
    <property type="molecule type" value="Viral_cRNA"/>
</dbReference>
<proteinExistence type="predicted"/>
<dbReference type="GeneID" id="80538665"/>
<reference evidence="1" key="1">
    <citation type="submission" date="2019-09" db="EMBL/GenBank/DDBJ databases">
        <authorList>
            <person name="Hierweger M.M."/>
            <person name="Koch M.C."/>
            <person name="Rupp M."/>
            <person name="Schmidt-Posthaus H."/>
            <person name="Seuberlich T."/>
        </authorList>
    </citation>
    <scope>NUCLEOTIDE SEQUENCE</scope>
    <source>
        <strain evidence="1">FIWIV CH17</strain>
    </source>
</reference>
<dbReference type="KEGG" id="vg:80538665"/>
<organism evidence="1 2">
    <name type="scientific">Fiwi virus</name>
    <dbReference type="NCBI Taxonomy" id="2675848"/>
    <lineage>
        <taxon>Viruses</taxon>
        <taxon>Riboviria</taxon>
        <taxon>Orthornavirae</taxon>
        <taxon>Negarnaviricota</taxon>
        <taxon>Haploviricotina</taxon>
        <taxon>Monjiviricetes</taxon>
        <taxon>Mononegavirales</taxon>
        <taxon>Filoviridae</taxon>
        <taxon>Thamnovirus</taxon>
        <taxon>Thamnovirus percae</taxon>
    </lineage>
</organism>
<dbReference type="Proteomes" id="UP000831069">
    <property type="component" value="Segment"/>
</dbReference>